<evidence type="ECO:0000256" key="9">
    <source>
        <dbReference type="SAM" id="Phobius"/>
    </source>
</evidence>
<dbReference type="PROSITE" id="PS51885">
    <property type="entry name" value="NEPRILYSIN"/>
    <property type="match status" value="1"/>
</dbReference>
<evidence type="ECO:0000256" key="2">
    <source>
        <dbReference type="ARBA" id="ARBA00007357"/>
    </source>
</evidence>
<name>A0A3G2S3P5_MALR7</name>
<dbReference type="CDD" id="cd08662">
    <property type="entry name" value="M13"/>
    <property type="match status" value="1"/>
</dbReference>
<feature type="compositionally biased region" description="Basic and acidic residues" evidence="8">
    <location>
        <begin position="1"/>
        <end position="13"/>
    </location>
</feature>
<keyword evidence="9" id="KW-0812">Transmembrane</keyword>
<dbReference type="EMBL" id="CP033150">
    <property type="protein sequence ID" value="AYO42614.1"/>
    <property type="molecule type" value="Genomic_DNA"/>
</dbReference>
<evidence type="ECO:0000256" key="7">
    <source>
        <dbReference type="ARBA" id="ARBA00023049"/>
    </source>
</evidence>
<dbReference type="PRINTS" id="PR00786">
    <property type="entry name" value="NEPRILYSIN"/>
</dbReference>
<keyword evidence="4" id="KW-0479">Metal-binding</keyword>
<dbReference type="GO" id="GO:0004222">
    <property type="term" value="F:metalloendopeptidase activity"/>
    <property type="evidence" value="ECO:0007669"/>
    <property type="project" value="UniProtKB-EC"/>
</dbReference>
<dbReference type="Proteomes" id="UP000269793">
    <property type="component" value="Chromosome III"/>
</dbReference>
<comment type="cofactor">
    <cofactor evidence="1">
        <name>Zn(2+)</name>
        <dbReference type="ChEBI" id="CHEBI:29105"/>
    </cofactor>
</comment>
<evidence type="ECO:0000259" key="10">
    <source>
        <dbReference type="Pfam" id="PF01431"/>
    </source>
</evidence>
<dbReference type="GO" id="GO:0005886">
    <property type="term" value="C:plasma membrane"/>
    <property type="evidence" value="ECO:0007669"/>
    <property type="project" value="TreeGrafter"/>
</dbReference>
<keyword evidence="6" id="KW-0862">Zinc</keyword>
<dbReference type="InterPro" id="IPR008753">
    <property type="entry name" value="Peptidase_M13_N"/>
</dbReference>
<dbReference type="InterPro" id="IPR024079">
    <property type="entry name" value="MetalloPept_cat_dom_sf"/>
</dbReference>
<dbReference type="InterPro" id="IPR000718">
    <property type="entry name" value="Peptidase_M13"/>
</dbReference>
<evidence type="ECO:0000256" key="3">
    <source>
        <dbReference type="ARBA" id="ARBA00022670"/>
    </source>
</evidence>
<keyword evidence="5 12" id="KW-0378">Hydrolase</keyword>
<dbReference type="PANTHER" id="PTHR11733:SF167">
    <property type="entry name" value="FI17812P1-RELATED"/>
    <property type="match status" value="1"/>
</dbReference>
<dbReference type="SUPFAM" id="SSF55486">
    <property type="entry name" value="Metalloproteases ('zincins'), catalytic domain"/>
    <property type="match status" value="1"/>
</dbReference>
<keyword evidence="13" id="KW-1185">Reference proteome</keyword>
<evidence type="ECO:0000256" key="5">
    <source>
        <dbReference type="ARBA" id="ARBA00022801"/>
    </source>
</evidence>
<keyword evidence="3" id="KW-0645">Protease</keyword>
<comment type="similarity">
    <text evidence="2">Belongs to the peptidase M13 family.</text>
</comment>
<evidence type="ECO:0000313" key="13">
    <source>
        <dbReference type="Proteomes" id="UP000269793"/>
    </source>
</evidence>
<gene>
    <name evidence="12" type="primary">Ece1</name>
    <name evidence="12" type="ORF">DNF11_1664</name>
</gene>
<feature type="domain" description="Peptidase M13 C-terminal" evidence="10">
    <location>
        <begin position="506"/>
        <end position="572"/>
    </location>
</feature>
<dbReference type="VEuPathDB" id="FungiDB:DNF11_1664"/>
<evidence type="ECO:0000259" key="11">
    <source>
        <dbReference type="Pfam" id="PF05649"/>
    </source>
</evidence>
<keyword evidence="9" id="KW-0472">Membrane</keyword>
<dbReference type="EC" id="3.4.24.71" evidence="12"/>
<evidence type="ECO:0000256" key="1">
    <source>
        <dbReference type="ARBA" id="ARBA00001947"/>
    </source>
</evidence>
<dbReference type="OrthoDB" id="6475849at2759"/>
<dbReference type="GO" id="GO:0016485">
    <property type="term" value="P:protein processing"/>
    <property type="evidence" value="ECO:0007669"/>
    <property type="project" value="TreeGrafter"/>
</dbReference>
<dbReference type="InterPro" id="IPR018497">
    <property type="entry name" value="Peptidase_M13_C"/>
</dbReference>
<reference evidence="12 13" key="1">
    <citation type="submission" date="2018-10" db="EMBL/GenBank/DDBJ databases">
        <title>Complete genome sequence of Malassezia restricta CBS 7877.</title>
        <authorList>
            <person name="Morand S.C."/>
            <person name="Bertignac M."/>
            <person name="Iltis A."/>
            <person name="Kolder I."/>
            <person name="Pirovano W."/>
            <person name="Jourdain R."/>
            <person name="Clavaud C."/>
        </authorList>
    </citation>
    <scope>NUCLEOTIDE SEQUENCE [LARGE SCALE GENOMIC DNA]</scope>
    <source>
        <strain evidence="12 13">CBS 7877</strain>
    </source>
</reference>
<dbReference type="Gene3D" id="1.10.1380.10">
    <property type="entry name" value="Neutral endopeptidase , domain2"/>
    <property type="match status" value="1"/>
</dbReference>
<dbReference type="GO" id="GO:0046872">
    <property type="term" value="F:metal ion binding"/>
    <property type="evidence" value="ECO:0007669"/>
    <property type="project" value="UniProtKB-KW"/>
</dbReference>
<feature type="transmembrane region" description="Helical" evidence="9">
    <location>
        <begin position="32"/>
        <end position="50"/>
    </location>
</feature>
<dbReference type="InterPro" id="IPR042089">
    <property type="entry name" value="Peptidase_M13_dom_2"/>
</dbReference>
<sequence length="670" mass="73622">MSAARHDGVREASETQPLLGTKRAPPRRVPELALVVVLLILLVSALVHTIQRDDERMMHRVCTTRPCLVASFELMRFLNESADPCDDFDEFATGGWRASYPASPNAPAYGVREQVEAQNDRLVQDLLWTLRDEDVSPADRLSLHKLRAFHEACTDTRAQNEAGAAPLLDLLHELSRQLRAPNATTAAIAWLHARGFPVLFDAIIDGDPGRAPHAATPRIVPSGLGLRAPAAYDDNVTRPWYEGLVHEGLAHVGGDAREVVAFEHELARLYPPAAELADPAATYHPLLTADLQVLAPLVDWPSYLHAQSPRVLPHRVLVSSPTYLRQLAALLHRTPTRTLHAYLRWAVIRDAGTYLGPDVPLGQPARALQPAPSCMAALHAALGHMSGRLFAEHTQPDVRGVRRMIDAIRTAYTQRLPDLPWLDAAARADARAKLHGLQAHIGAPAQPDAMNADAIEAWYADLHIGDAHWANVLNARMHAHQHAWSLLGGELPPGSLGARRTTDARAAYSALDNAVVCPAGLLQLPFYERDAPLYLQYGALGTLLAHEMTHAIDTPGRWYDADGRWRTVRPATRHASTAARLDGLARSYEAWRALLAEGDSATYARNMRLPGLLTYTHEQLFFLAYGALSAHQAPSQRIHDALTHFAPWAAAFHCPRRRSSGAPPSHRHVT</sequence>
<keyword evidence="9" id="KW-1133">Transmembrane helix</keyword>
<dbReference type="Pfam" id="PF05649">
    <property type="entry name" value="Peptidase_M13_N"/>
    <property type="match status" value="1"/>
</dbReference>
<dbReference type="PANTHER" id="PTHR11733">
    <property type="entry name" value="ZINC METALLOPROTEASE FAMILY M13 NEPRILYSIN-RELATED"/>
    <property type="match status" value="1"/>
</dbReference>
<dbReference type="Gene3D" id="3.40.390.10">
    <property type="entry name" value="Collagenase (Catalytic Domain)"/>
    <property type="match status" value="2"/>
</dbReference>
<accession>A0A3G2S3P5</accession>
<evidence type="ECO:0000313" key="12">
    <source>
        <dbReference type="EMBL" id="AYO42614.1"/>
    </source>
</evidence>
<keyword evidence="7" id="KW-0482">Metalloprotease</keyword>
<feature type="domain" description="Peptidase M13 N-terminal" evidence="11">
    <location>
        <begin position="84"/>
        <end position="444"/>
    </location>
</feature>
<organism evidence="12 13">
    <name type="scientific">Malassezia restricta (strain ATCC 96810 / NBRC 103918 / CBS 7877)</name>
    <name type="common">Seborrheic dermatitis infection agent</name>
    <dbReference type="NCBI Taxonomy" id="425264"/>
    <lineage>
        <taxon>Eukaryota</taxon>
        <taxon>Fungi</taxon>
        <taxon>Dikarya</taxon>
        <taxon>Basidiomycota</taxon>
        <taxon>Ustilaginomycotina</taxon>
        <taxon>Malasseziomycetes</taxon>
        <taxon>Malasseziales</taxon>
        <taxon>Malasseziaceae</taxon>
        <taxon>Malassezia</taxon>
    </lineage>
</organism>
<evidence type="ECO:0000256" key="8">
    <source>
        <dbReference type="SAM" id="MobiDB-lite"/>
    </source>
</evidence>
<evidence type="ECO:0000256" key="4">
    <source>
        <dbReference type="ARBA" id="ARBA00022723"/>
    </source>
</evidence>
<evidence type="ECO:0000256" key="6">
    <source>
        <dbReference type="ARBA" id="ARBA00022833"/>
    </source>
</evidence>
<dbReference type="Pfam" id="PF01431">
    <property type="entry name" value="Peptidase_M13"/>
    <property type="match status" value="1"/>
</dbReference>
<protein>
    <submittedName>
        <fullName evidence="12">Endothelin-converting enzyme 1</fullName>
        <ecNumber evidence="12">3.4.24.71</ecNumber>
    </submittedName>
</protein>
<feature type="region of interest" description="Disordered" evidence="8">
    <location>
        <begin position="1"/>
        <end position="23"/>
    </location>
</feature>
<dbReference type="AlphaFoldDB" id="A0A3G2S3P5"/>
<dbReference type="STRING" id="425264.A0A3G2S3P5"/>
<proteinExistence type="inferred from homology"/>